<dbReference type="PROSITE" id="PS50157">
    <property type="entry name" value="ZINC_FINGER_C2H2_2"/>
    <property type="match status" value="1"/>
</dbReference>
<keyword evidence="2" id="KW-0479">Metal-binding</keyword>
<keyword evidence="10" id="KW-1185">Reference proteome</keyword>
<dbReference type="AlphaFoldDB" id="A0A6P7KKQ3"/>
<keyword evidence="4 7" id="KW-0863">Zinc-finger</keyword>
<reference evidence="11" key="1">
    <citation type="submission" date="2025-08" db="UniProtKB">
        <authorList>
            <consortium name="RefSeq"/>
        </authorList>
    </citation>
    <scope>IDENTIFICATION</scope>
</reference>
<evidence type="ECO:0000313" key="10">
    <source>
        <dbReference type="Proteomes" id="UP000515145"/>
    </source>
</evidence>
<dbReference type="PANTHER" id="PTHR24406">
    <property type="entry name" value="TRANSCRIPTIONAL REPRESSOR CTCFL-RELATED"/>
    <property type="match status" value="1"/>
</dbReference>
<dbReference type="PROSITE" id="PS00028">
    <property type="entry name" value="ZINC_FINGER_C2H2_1"/>
    <property type="match status" value="1"/>
</dbReference>
<dbReference type="InParanoid" id="A0A6P7KKQ3"/>
<evidence type="ECO:0000256" key="8">
    <source>
        <dbReference type="SAM" id="MobiDB-lite"/>
    </source>
</evidence>
<accession>A0A6P7KKQ3</accession>
<dbReference type="FunFam" id="3.30.160.60:FF:000052">
    <property type="entry name" value="zinc finger protein 546 isoform X1"/>
    <property type="match status" value="1"/>
</dbReference>
<proteinExistence type="predicted"/>
<feature type="region of interest" description="Disordered" evidence="8">
    <location>
        <begin position="272"/>
        <end position="291"/>
    </location>
</feature>
<evidence type="ECO:0000256" key="3">
    <source>
        <dbReference type="ARBA" id="ARBA00022737"/>
    </source>
</evidence>
<dbReference type="RefSeq" id="XP_028288912.1">
    <property type="nucleotide sequence ID" value="XM_028433111.1"/>
</dbReference>
<evidence type="ECO:0000256" key="2">
    <source>
        <dbReference type="ARBA" id="ARBA00022723"/>
    </source>
</evidence>
<dbReference type="SMART" id="SM00355">
    <property type="entry name" value="ZnF_C2H2"/>
    <property type="match status" value="3"/>
</dbReference>
<dbReference type="SUPFAM" id="SSF57667">
    <property type="entry name" value="beta-beta-alpha zinc fingers"/>
    <property type="match status" value="1"/>
</dbReference>
<dbReference type="GeneID" id="114453297"/>
<protein>
    <submittedName>
        <fullName evidence="11">Zinc finger protein 780A-like</fullName>
    </submittedName>
</protein>
<evidence type="ECO:0000256" key="7">
    <source>
        <dbReference type="PROSITE-ProRule" id="PRU00042"/>
    </source>
</evidence>
<keyword evidence="6" id="KW-0539">Nucleus</keyword>
<dbReference type="InterPro" id="IPR013087">
    <property type="entry name" value="Znf_C2H2_type"/>
</dbReference>
<gene>
    <name evidence="11" type="primary">LOC114453297</name>
</gene>
<dbReference type="OrthoDB" id="8964639at2759"/>
<evidence type="ECO:0000259" key="9">
    <source>
        <dbReference type="PROSITE" id="PS50157"/>
    </source>
</evidence>
<sequence length="291" mass="33163">MVLSYKATQALTQQHNCKEEELILADQQLCNQERNCNCSLDWEEPEPPQVKEERQVLYSSDEGDQQGLNEETEPSIVTAAYESDNIEAELSCGVVLSHNSPPAKESLKCKPCGKSFSCQWKLKRHKRIHTGIPVWNYQFGKMGKRICGLCFRRYTNLSQHLKVSHTVPNQDEFRLLLQYGSARTPEKLDCQICGKNKLTRLDKHLQESHKLSADERETIMRQAKRAVVVKKLAALRESHPEMPVVSMLDLLAGDEDDDCRLLDEEFPMDCNNEENGNPLNECQKSSTASLI</sequence>
<feature type="domain" description="C2H2-type" evidence="9">
    <location>
        <begin position="107"/>
        <end position="131"/>
    </location>
</feature>
<name>A0A6P7KKQ3_9TELE</name>
<dbReference type="GO" id="GO:0008270">
    <property type="term" value="F:zinc ion binding"/>
    <property type="evidence" value="ECO:0007669"/>
    <property type="project" value="UniProtKB-KW"/>
</dbReference>
<keyword evidence="3" id="KW-0677">Repeat</keyword>
<feature type="compositionally biased region" description="Polar residues" evidence="8">
    <location>
        <begin position="273"/>
        <end position="291"/>
    </location>
</feature>
<keyword evidence="5" id="KW-0862">Zinc</keyword>
<dbReference type="InterPro" id="IPR036236">
    <property type="entry name" value="Znf_C2H2_sf"/>
</dbReference>
<dbReference type="Proteomes" id="UP000515145">
    <property type="component" value="Chromosome 20"/>
</dbReference>
<evidence type="ECO:0000256" key="5">
    <source>
        <dbReference type="ARBA" id="ARBA00022833"/>
    </source>
</evidence>
<evidence type="ECO:0000313" key="11">
    <source>
        <dbReference type="RefSeq" id="XP_028288912.1"/>
    </source>
</evidence>
<evidence type="ECO:0000256" key="1">
    <source>
        <dbReference type="ARBA" id="ARBA00004123"/>
    </source>
</evidence>
<dbReference type="InterPro" id="IPR050888">
    <property type="entry name" value="ZnF_C2H2-type_TF"/>
</dbReference>
<dbReference type="Gene3D" id="3.30.160.60">
    <property type="entry name" value="Classic Zinc Finger"/>
    <property type="match status" value="1"/>
</dbReference>
<organism evidence="10 11">
    <name type="scientific">Parambassis ranga</name>
    <name type="common">Indian glassy fish</name>
    <dbReference type="NCBI Taxonomy" id="210632"/>
    <lineage>
        <taxon>Eukaryota</taxon>
        <taxon>Metazoa</taxon>
        <taxon>Chordata</taxon>
        <taxon>Craniata</taxon>
        <taxon>Vertebrata</taxon>
        <taxon>Euteleostomi</taxon>
        <taxon>Actinopterygii</taxon>
        <taxon>Neopterygii</taxon>
        <taxon>Teleostei</taxon>
        <taxon>Neoteleostei</taxon>
        <taxon>Acanthomorphata</taxon>
        <taxon>Ovalentaria</taxon>
        <taxon>Ambassidae</taxon>
        <taxon>Parambassis</taxon>
    </lineage>
</organism>
<evidence type="ECO:0000256" key="6">
    <source>
        <dbReference type="ARBA" id="ARBA00023242"/>
    </source>
</evidence>
<feature type="region of interest" description="Disordered" evidence="8">
    <location>
        <begin position="45"/>
        <end position="70"/>
    </location>
</feature>
<comment type="subcellular location">
    <subcellularLocation>
        <location evidence="1">Nucleus</location>
    </subcellularLocation>
</comment>
<evidence type="ECO:0000256" key="4">
    <source>
        <dbReference type="ARBA" id="ARBA00022771"/>
    </source>
</evidence>
<dbReference type="GO" id="GO:0005634">
    <property type="term" value="C:nucleus"/>
    <property type="evidence" value="ECO:0007669"/>
    <property type="project" value="UniProtKB-SubCell"/>
</dbReference>